<feature type="compositionally biased region" description="Low complexity" evidence="1">
    <location>
        <begin position="188"/>
        <end position="198"/>
    </location>
</feature>
<organism evidence="4 5">
    <name type="scientific">Agromyces kandeliae</name>
    <dbReference type="NCBI Taxonomy" id="2666141"/>
    <lineage>
        <taxon>Bacteria</taxon>
        <taxon>Bacillati</taxon>
        <taxon>Actinomycetota</taxon>
        <taxon>Actinomycetes</taxon>
        <taxon>Micrococcales</taxon>
        <taxon>Microbacteriaceae</taxon>
        <taxon>Agromyces</taxon>
    </lineage>
</organism>
<feature type="compositionally biased region" description="Basic and acidic residues" evidence="1">
    <location>
        <begin position="199"/>
        <end position="215"/>
    </location>
</feature>
<sequence>MRKDLAKGSIGLPPDAQEGQRLARDDRGMRPSRTAAVLLFAYAVVMMWVTLGPAPGAVSGNQATRGILDPGIWFDSDTWTIGSQTEFELNVLLFVPFGALLAFALRGAPAIVPAVMSAGFALLIEVAQIPMADRISDPRDLVANSMGAVIGILIARISDAIASIPAALKARRRAAFAREATRTSPLQTTRTATGGIRITAEDRARPRAPADRSTR</sequence>
<name>A0A6L5R5B4_9MICO</name>
<feature type="domain" description="VanZ-like" evidence="3">
    <location>
        <begin position="40"/>
        <end position="157"/>
    </location>
</feature>
<dbReference type="AlphaFoldDB" id="A0A6L5R5B4"/>
<evidence type="ECO:0000256" key="1">
    <source>
        <dbReference type="SAM" id="MobiDB-lite"/>
    </source>
</evidence>
<feature type="region of interest" description="Disordered" evidence="1">
    <location>
        <begin position="1"/>
        <end position="27"/>
    </location>
</feature>
<keyword evidence="2" id="KW-0472">Membrane</keyword>
<feature type="transmembrane region" description="Helical" evidence="2">
    <location>
        <begin position="34"/>
        <end position="51"/>
    </location>
</feature>
<evidence type="ECO:0000313" key="4">
    <source>
        <dbReference type="EMBL" id="MRX44538.1"/>
    </source>
</evidence>
<protein>
    <recommendedName>
        <fullName evidence="3">VanZ-like domain-containing protein</fullName>
    </recommendedName>
</protein>
<reference evidence="4 5" key="1">
    <citation type="submission" date="2019-11" db="EMBL/GenBank/DDBJ databases">
        <title>Agromyces kandeliae sp. nov., isolated from mangrove soil.</title>
        <authorList>
            <person name="Wang R."/>
        </authorList>
    </citation>
    <scope>NUCLEOTIDE SEQUENCE [LARGE SCALE GENOMIC DNA]</scope>
    <source>
        <strain evidence="4 5">Q22</strain>
    </source>
</reference>
<proteinExistence type="predicted"/>
<dbReference type="EMBL" id="WKJD01000016">
    <property type="protein sequence ID" value="MRX44538.1"/>
    <property type="molecule type" value="Genomic_DNA"/>
</dbReference>
<keyword evidence="2" id="KW-1133">Transmembrane helix</keyword>
<evidence type="ECO:0000256" key="2">
    <source>
        <dbReference type="SAM" id="Phobius"/>
    </source>
</evidence>
<keyword evidence="2" id="KW-0812">Transmembrane</keyword>
<gene>
    <name evidence="4" type="ORF">GJR97_12480</name>
</gene>
<comment type="caution">
    <text evidence="4">The sequence shown here is derived from an EMBL/GenBank/DDBJ whole genome shotgun (WGS) entry which is preliminary data.</text>
</comment>
<dbReference type="Pfam" id="PF04892">
    <property type="entry name" value="VanZ"/>
    <property type="match status" value="1"/>
</dbReference>
<dbReference type="Proteomes" id="UP000476511">
    <property type="component" value="Unassembled WGS sequence"/>
</dbReference>
<keyword evidence="5" id="KW-1185">Reference proteome</keyword>
<feature type="region of interest" description="Disordered" evidence="1">
    <location>
        <begin position="179"/>
        <end position="215"/>
    </location>
</feature>
<dbReference type="InterPro" id="IPR006976">
    <property type="entry name" value="VanZ-like"/>
</dbReference>
<evidence type="ECO:0000313" key="5">
    <source>
        <dbReference type="Proteomes" id="UP000476511"/>
    </source>
</evidence>
<evidence type="ECO:0000259" key="3">
    <source>
        <dbReference type="Pfam" id="PF04892"/>
    </source>
</evidence>
<feature type="transmembrane region" description="Helical" evidence="2">
    <location>
        <begin position="110"/>
        <end position="129"/>
    </location>
</feature>
<accession>A0A6L5R5B4</accession>